<evidence type="ECO:0000313" key="4">
    <source>
        <dbReference type="EnsemblPlants" id="AET3Gv20575600.8"/>
    </source>
</evidence>
<evidence type="ECO:0000256" key="2">
    <source>
        <dbReference type="ARBA" id="ARBA00023180"/>
    </source>
</evidence>
<evidence type="ECO:0000256" key="3">
    <source>
        <dbReference type="SAM" id="SignalP"/>
    </source>
</evidence>
<evidence type="ECO:0000256" key="1">
    <source>
        <dbReference type="ARBA" id="ARBA00008668"/>
    </source>
</evidence>
<reference evidence="5" key="1">
    <citation type="journal article" date="2014" name="Science">
        <title>Ancient hybridizations among the ancestral genomes of bread wheat.</title>
        <authorList>
            <consortium name="International Wheat Genome Sequencing Consortium,"/>
            <person name="Marcussen T."/>
            <person name="Sandve S.R."/>
            <person name="Heier L."/>
            <person name="Spannagl M."/>
            <person name="Pfeifer M."/>
            <person name="Jakobsen K.S."/>
            <person name="Wulff B.B."/>
            <person name="Steuernagel B."/>
            <person name="Mayer K.F."/>
            <person name="Olsen O.A."/>
        </authorList>
    </citation>
    <scope>NUCLEOTIDE SEQUENCE [LARGE SCALE GENOMIC DNA]</scope>
    <source>
        <strain evidence="5">cv. AL8/78</strain>
    </source>
</reference>
<reference evidence="4" key="3">
    <citation type="journal article" date="2017" name="Nature">
        <title>Genome sequence of the progenitor of the wheat D genome Aegilops tauschii.</title>
        <authorList>
            <person name="Luo M.C."/>
            <person name="Gu Y.Q."/>
            <person name="Puiu D."/>
            <person name="Wang H."/>
            <person name="Twardziok S.O."/>
            <person name="Deal K.R."/>
            <person name="Huo N."/>
            <person name="Zhu T."/>
            <person name="Wang L."/>
            <person name="Wang Y."/>
            <person name="McGuire P.E."/>
            <person name="Liu S."/>
            <person name="Long H."/>
            <person name="Ramasamy R.K."/>
            <person name="Rodriguez J.C."/>
            <person name="Van S.L."/>
            <person name="Yuan L."/>
            <person name="Wang Z."/>
            <person name="Xia Z."/>
            <person name="Xiao L."/>
            <person name="Anderson O.D."/>
            <person name="Ouyang S."/>
            <person name="Liang Y."/>
            <person name="Zimin A.V."/>
            <person name="Pertea G."/>
            <person name="Qi P."/>
            <person name="Bennetzen J.L."/>
            <person name="Dai X."/>
            <person name="Dawson M.W."/>
            <person name="Muller H.G."/>
            <person name="Kugler K."/>
            <person name="Rivarola-Duarte L."/>
            <person name="Spannagl M."/>
            <person name="Mayer K.F.X."/>
            <person name="Lu F.H."/>
            <person name="Bevan M.W."/>
            <person name="Leroy P."/>
            <person name="Li P."/>
            <person name="You F.M."/>
            <person name="Sun Q."/>
            <person name="Liu Z."/>
            <person name="Lyons E."/>
            <person name="Wicker T."/>
            <person name="Salzberg S.L."/>
            <person name="Devos K.M."/>
            <person name="Dvorak J."/>
        </authorList>
    </citation>
    <scope>NUCLEOTIDE SEQUENCE [LARGE SCALE GENOMIC DNA]</scope>
    <source>
        <strain evidence="4">cv. AL8/78</strain>
    </source>
</reference>
<dbReference type="PANTHER" id="PTHR22835">
    <property type="entry name" value="ZINC FINGER FYVE DOMAIN CONTAINING PROTEIN"/>
    <property type="match status" value="1"/>
</dbReference>
<keyword evidence="2" id="KW-0325">Glycoprotein</keyword>
<dbReference type="Pfam" id="PF00657">
    <property type="entry name" value="Lipase_GDSL"/>
    <property type="match status" value="1"/>
</dbReference>
<keyword evidence="3" id="KW-0732">Signal</keyword>
<protein>
    <recommendedName>
        <fullName evidence="6">GDSL esterase/lipase</fullName>
    </recommendedName>
</protein>
<accession>A0A453F4S3</accession>
<dbReference type="EnsemblPlants" id="AET3Gv20575600.8">
    <property type="protein sequence ID" value="AET3Gv20575600.8"/>
    <property type="gene ID" value="AET3Gv20575600"/>
</dbReference>
<dbReference type="InterPro" id="IPR036514">
    <property type="entry name" value="SGNH_hydro_sf"/>
</dbReference>
<dbReference type="InterPro" id="IPR001087">
    <property type="entry name" value="GDSL"/>
</dbReference>
<dbReference type="Proteomes" id="UP000015105">
    <property type="component" value="Chromosome 3D"/>
</dbReference>
<feature type="signal peptide" evidence="3">
    <location>
        <begin position="1"/>
        <end position="18"/>
    </location>
</feature>
<keyword evidence="5" id="KW-1185">Reference proteome</keyword>
<sequence>YQCHPMWFLGGHFSLALAVWHALLVLGLGSGSSALSCYSRIFSFGDSLTDTGNYVRLTAKNPSPYGAPPYGTTFFGRPTGRASDGRLVIDFIAQELGLANVTAIRTSTAPADFEHGANFAIISATANNGSFFAGKGMDITPFSLDTQMIWFRAHMQQLNQPIADIAYVRGISQPAPTCWPTRWWRWARLGATTTTSPSRAACRARGYGRSCRPSSRSWPRRSRS</sequence>
<comment type="similarity">
    <text evidence="1">Belongs to the 'GDSL' lipolytic enzyme family.</text>
</comment>
<dbReference type="GO" id="GO:0016788">
    <property type="term" value="F:hydrolase activity, acting on ester bonds"/>
    <property type="evidence" value="ECO:0007669"/>
    <property type="project" value="InterPro"/>
</dbReference>
<proteinExistence type="inferred from homology"/>
<evidence type="ECO:0000313" key="5">
    <source>
        <dbReference type="Proteomes" id="UP000015105"/>
    </source>
</evidence>
<dbReference type="PANTHER" id="PTHR22835:SF273">
    <property type="entry name" value="GDSL ESTERASE_LIPASE"/>
    <property type="match status" value="1"/>
</dbReference>
<name>A0A453F4S3_AEGTS</name>
<reference evidence="4" key="4">
    <citation type="submission" date="2019-03" db="UniProtKB">
        <authorList>
            <consortium name="EnsemblPlants"/>
        </authorList>
    </citation>
    <scope>IDENTIFICATION</scope>
</reference>
<organism evidence="4 5">
    <name type="scientific">Aegilops tauschii subsp. strangulata</name>
    <name type="common">Goatgrass</name>
    <dbReference type="NCBI Taxonomy" id="200361"/>
    <lineage>
        <taxon>Eukaryota</taxon>
        <taxon>Viridiplantae</taxon>
        <taxon>Streptophyta</taxon>
        <taxon>Embryophyta</taxon>
        <taxon>Tracheophyta</taxon>
        <taxon>Spermatophyta</taxon>
        <taxon>Magnoliopsida</taxon>
        <taxon>Liliopsida</taxon>
        <taxon>Poales</taxon>
        <taxon>Poaceae</taxon>
        <taxon>BOP clade</taxon>
        <taxon>Pooideae</taxon>
        <taxon>Triticodae</taxon>
        <taxon>Triticeae</taxon>
        <taxon>Triticinae</taxon>
        <taxon>Aegilops</taxon>
    </lineage>
</organism>
<reference evidence="4" key="5">
    <citation type="journal article" date="2021" name="G3 (Bethesda)">
        <title>Aegilops tauschii genome assembly Aet v5.0 features greater sequence contiguity and improved annotation.</title>
        <authorList>
            <person name="Wang L."/>
            <person name="Zhu T."/>
            <person name="Rodriguez J.C."/>
            <person name="Deal K.R."/>
            <person name="Dubcovsky J."/>
            <person name="McGuire P.E."/>
            <person name="Lux T."/>
            <person name="Spannagl M."/>
            <person name="Mayer K.F.X."/>
            <person name="Baldrich P."/>
            <person name="Meyers B.C."/>
            <person name="Huo N."/>
            <person name="Gu Y.Q."/>
            <person name="Zhou H."/>
            <person name="Devos K.M."/>
            <person name="Bennetzen J.L."/>
            <person name="Unver T."/>
            <person name="Budak H."/>
            <person name="Gulick P.J."/>
            <person name="Galiba G."/>
            <person name="Kalapos B."/>
            <person name="Nelson D.R."/>
            <person name="Li P."/>
            <person name="You F.M."/>
            <person name="Luo M.C."/>
            <person name="Dvorak J."/>
        </authorList>
    </citation>
    <scope>NUCLEOTIDE SEQUENCE [LARGE SCALE GENOMIC DNA]</scope>
    <source>
        <strain evidence="4">cv. AL8/78</strain>
    </source>
</reference>
<dbReference type="Gramene" id="AET3Gv20575600.8">
    <property type="protein sequence ID" value="AET3Gv20575600.8"/>
    <property type="gene ID" value="AET3Gv20575600"/>
</dbReference>
<evidence type="ECO:0008006" key="6">
    <source>
        <dbReference type="Google" id="ProtNLM"/>
    </source>
</evidence>
<feature type="chain" id="PRO_5019165365" description="GDSL esterase/lipase" evidence="3">
    <location>
        <begin position="19"/>
        <end position="224"/>
    </location>
</feature>
<dbReference type="Gene3D" id="3.40.50.1110">
    <property type="entry name" value="SGNH hydrolase"/>
    <property type="match status" value="1"/>
</dbReference>
<reference evidence="5" key="2">
    <citation type="journal article" date="2017" name="Nat. Plants">
        <title>The Aegilops tauschii genome reveals multiple impacts of transposons.</title>
        <authorList>
            <person name="Zhao G."/>
            <person name="Zou C."/>
            <person name="Li K."/>
            <person name="Wang K."/>
            <person name="Li T."/>
            <person name="Gao L."/>
            <person name="Zhang X."/>
            <person name="Wang H."/>
            <person name="Yang Z."/>
            <person name="Liu X."/>
            <person name="Jiang W."/>
            <person name="Mao L."/>
            <person name="Kong X."/>
            <person name="Jiao Y."/>
            <person name="Jia J."/>
        </authorList>
    </citation>
    <scope>NUCLEOTIDE SEQUENCE [LARGE SCALE GENOMIC DNA]</scope>
    <source>
        <strain evidence="5">cv. AL8/78</strain>
    </source>
</reference>
<dbReference type="AlphaFoldDB" id="A0A453F4S3"/>